<dbReference type="InterPro" id="IPR046229">
    <property type="entry name" value="TnpC-like"/>
</dbReference>
<dbReference type="Proteomes" id="UP000037594">
    <property type="component" value="Unassembled WGS sequence"/>
</dbReference>
<dbReference type="AlphaFoldDB" id="A0A0J8UDE4"/>
<dbReference type="OrthoDB" id="4380416at2"/>
<dbReference type="EMBL" id="LFOD01000008">
    <property type="protein sequence ID" value="KMV18365.1"/>
    <property type="molecule type" value="Genomic_DNA"/>
</dbReference>
<protein>
    <submittedName>
        <fullName evidence="2">Transposase</fullName>
    </submittedName>
</protein>
<name>A0A0J8UDE4_9MYCO</name>
<dbReference type="Pfam" id="PF19776">
    <property type="entry name" value="DUF6262"/>
    <property type="match status" value="1"/>
</dbReference>
<keyword evidence="1" id="KW-0175">Coiled coil</keyword>
<accession>A0A0J8UDE4</accession>
<evidence type="ECO:0000313" key="3">
    <source>
        <dbReference type="Proteomes" id="UP000037594"/>
    </source>
</evidence>
<evidence type="ECO:0000313" key="2">
    <source>
        <dbReference type="EMBL" id="KMV18365.1"/>
    </source>
</evidence>
<feature type="coiled-coil region" evidence="1">
    <location>
        <begin position="95"/>
        <end position="122"/>
    </location>
</feature>
<dbReference type="PATRIC" id="fig|451644.5.peg.2521"/>
<organism evidence="2 3">
    <name type="scientific">Mycolicibacterium conceptionense</name>
    <dbReference type="NCBI Taxonomy" id="451644"/>
    <lineage>
        <taxon>Bacteria</taxon>
        <taxon>Bacillati</taxon>
        <taxon>Actinomycetota</taxon>
        <taxon>Actinomycetes</taxon>
        <taxon>Mycobacteriales</taxon>
        <taxon>Mycobacteriaceae</taxon>
        <taxon>Mycolicibacterium</taxon>
    </lineage>
</organism>
<dbReference type="RefSeq" id="WP_048895817.1">
    <property type="nucleotide sequence ID" value="NZ_LFOD01000008.1"/>
</dbReference>
<proteinExistence type="predicted"/>
<reference evidence="2 3" key="1">
    <citation type="submission" date="2015-06" db="EMBL/GenBank/DDBJ databases">
        <title>Genome sequence of Mycobacterium conceptionense strain MLE.</title>
        <authorList>
            <person name="Greninger A.L."/>
            <person name="Cunningham G."/>
            <person name="Chiu C.Y."/>
            <person name="Miller S."/>
        </authorList>
    </citation>
    <scope>NUCLEOTIDE SEQUENCE [LARGE SCALE GENOMIC DNA]</scope>
    <source>
        <strain evidence="2 3">MLE</strain>
    </source>
</reference>
<comment type="caution">
    <text evidence="2">The sequence shown here is derived from an EMBL/GenBank/DDBJ whole genome shotgun (WGS) entry which is preliminary data.</text>
</comment>
<sequence>MSRRPPPPTAKAHAALAKYRHAISVEKRRDIEKAIRHLRKTNAEINVSTVARRAGVQRKTVYKYPELIAVIDQYRHQTNADPTDPAPTSRESSIVAALRARLAAKDEEIKQLRATVTQQKDTIELLYGQLDSPKS</sequence>
<gene>
    <name evidence="2" type="ORF">ACT17_12175</name>
</gene>
<evidence type="ECO:0000256" key="1">
    <source>
        <dbReference type="SAM" id="Coils"/>
    </source>
</evidence>